<dbReference type="Proteomes" id="UP000003573">
    <property type="component" value="Unassembled WGS sequence"/>
</dbReference>
<keyword evidence="1" id="KW-1133">Transmembrane helix</keyword>
<dbReference type="AlphaFoldDB" id="G5JUC7"/>
<feature type="transmembrane region" description="Helical" evidence="1">
    <location>
        <begin position="37"/>
        <end position="55"/>
    </location>
</feature>
<organism evidence="2 3">
    <name type="scientific">Streptococcus macacae NCTC 11558</name>
    <dbReference type="NCBI Taxonomy" id="764298"/>
    <lineage>
        <taxon>Bacteria</taxon>
        <taxon>Bacillati</taxon>
        <taxon>Bacillota</taxon>
        <taxon>Bacilli</taxon>
        <taxon>Lactobacillales</taxon>
        <taxon>Streptococcaceae</taxon>
        <taxon>Streptococcus</taxon>
    </lineage>
</organism>
<feature type="transmembrane region" description="Helical" evidence="1">
    <location>
        <begin position="122"/>
        <end position="147"/>
    </location>
</feature>
<accession>G5JUC7</accession>
<evidence type="ECO:0000256" key="1">
    <source>
        <dbReference type="SAM" id="Phobius"/>
    </source>
</evidence>
<protein>
    <submittedName>
        <fullName evidence="2">Membrane protein</fullName>
    </submittedName>
</protein>
<feature type="transmembrane region" description="Helical" evidence="1">
    <location>
        <begin position="159"/>
        <end position="182"/>
    </location>
</feature>
<dbReference type="Gene3D" id="1.10.1760.20">
    <property type="match status" value="1"/>
</dbReference>
<proteinExistence type="predicted"/>
<gene>
    <name evidence="2" type="ORF">STRMA_0668</name>
</gene>
<keyword evidence="1" id="KW-0472">Membrane</keyword>
<dbReference type="EMBL" id="AEUW02000001">
    <property type="protein sequence ID" value="EHJ53047.1"/>
    <property type="molecule type" value="Genomic_DNA"/>
</dbReference>
<feature type="transmembrane region" description="Helical" evidence="1">
    <location>
        <begin position="97"/>
        <end position="115"/>
    </location>
</feature>
<dbReference type="STRING" id="764298.STRMA_0668"/>
<dbReference type="OrthoDB" id="9813540at2"/>
<dbReference type="eggNOG" id="COG4684">
    <property type="taxonomic scope" value="Bacteria"/>
</dbReference>
<feature type="transmembrane region" description="Helical" evidence="1">
    <location>
        <begin position="12"/>
        <end position="31"/>
    </location>
</feature>
<reference evidence="2 3" key="1">
    <citation type="journal article" date="2014" name="Int. J. Syst. Evol. Microbiol.">
        <title>Phylogenomics and the dynamic genome evolution of the genus Streptococcus.</title>
        <authorList>
            <consortium name="The Broad Institute Genome Sequencing Platform"/>
            <person name="Richards V.P."/>
            <person name="Palmer S.R."/>
            <person name="Pavinski Bitar P.D."/>
            <person name="Qin X."/>
            <person name="Weinstock G.M."/>
            <person name="Highlander S.K."/>
            <person name="Town C.D."/>
            <person name="Burne R.A."/>
            <person name="Stanhope M.J."/>
        </authorList>
    </citation>
    <scope>NUCLEOTIDE SEQUENCE [LARGE SCALE GENOMIC DNA]</scope>
    <source>
        <strain evidence="2 3">NCTC 11558</strain>
    </source>
</reference>
<feature type="transmembrane region" description="Helical" evidence="1">
    <location>
        <begin position="62"/>
        <end position="85"/>
    </location>
</feature>
<dbReference type="Pfam" id="PF12822">
    <property type="entry name" value="ECF_trnsprt"/>
    <property type="match status" value="1"/>
</dbReference>
<keyword evidence="3" id="KW-1185">Reference proteome</keyword>
<dbReference type="RefSeq" id="WP_003081821.1">
    <property type="nucleotide sequence ID" value="NZ_AEUW02000001.1"/>
</dbReference>
<dbReference type="InterPro" id="IPR024529">
    <property type="entry name" value="ECF_trnsprt_substrate-spec"/>
</dbReference>
<keyword evidence="1" id="KW-0812">Transmembrane</keyword>
<dbReference type="GO" id="GO:0022857">
    <property type="term" value="F:transmembrane transporter activity"/>
    <property type="evidence" value="ECO:0007669"/>
    <property type="project" value="InterPro"/>
</dbReference>
<name>G5JUC7_9STRE</name>
<evidence type="ECO:0000313" key="2">
    <source>
        <dbReference type="EMBL" id="EHJ53047.1"/>
    </source>
</evidence>
<comment type="caution">
    <text evidence="2">The sequence shown here is derived from an EMBL/GenBank/DDBJ whole genome shotgun (WGS) entry which is preliminary data.</text>
</comment>
<sequence>MKKKRKSSDIAIIAIFFAIMVVIHLLSNMIFNLWPVPIKPTIVHIPVIIASIAYGPRIGATLGGLMGLISLIHNSLILLPTSYLFSPFVEHGNFNSLIIAFVPRILIGVFPYFVYNLLPNRFGLLLAGAVGSAVNTLFVLTGIFVFFSSVYGGNIQAMLAGVISANSIAEMIISAVLTVIIIPRIAIVKK</sequence>
<evidence type="ECO:0000313" key="3">
    <source>
        <dbReference type="Proteomes" id="UP000003573"/>
    </source>
</evidence>